<dbReference type="Proteomes" id="UP000178606">
    <property type="component" value="Unassembled WGS sequence"/>
</dbReference>
<evidence type="ECO:0000313" key="2">
    <source>
        <dbReference type="Proteomes" id="UP000178606"/>
    </source>
</evidence>
<reference evidence="1 2" key="1">
    <citation type="journal article" date="2016" name="Nat. Commun.">
        <title>Thousands of microbial genomes shed light on interconnected biogeochemical processes in an aquifer system.</title>
        <authorList>
            <person name="Anantharaman K."/>
            <person name="Brown C.T."/>
            <person name="Hug L.A."/>
            <person name="Sharon I."/>
            <person name="Castelle C.J."/>
            <person name="Probst A.J."/>
            <person name="Thomas B.C."/>
            <person name="Singh A."/>
            <person name="Wilkins M.J."/>
            <person name="Karaoz U."/>
            <person name="Brodie E.L."/>
            <person name="Williams K.H."/>
            <person name="Hubbard S.S."/>
            <person name="Banfield J.F."/>
        </authorList>
    </citation>
    <scope>NUCLEOTIDE SEQUENCE [LARGE SCALE GENOMIC DNA]</scope>
    <source>
        <strain evidence="2">RIFCSPLOWO2_12_FULL_64_10</strain>
    </source>
</reference>
<gene>
    <name evidence="1" type="ORF">A3F84_28115</name>
</gene>
<sequence length="123" mass="14357">MADQKLSSFVVRLYRKTRSGELQWKQTGARDVFMAQFTKYSVFIHKCFDEDERSEFFKLVIWNEDGEVVEELPSYVLREHVQEADEMLSEMYSTARRVAMGVDKALDALLEDLGKSEEEDVGF</sequence>
<evidence type="ECO:0000313" key="1">
    <source>
        <dbReference type="EMBL" id="OGG48863.1"/>
    </source>
</evidence>
<accession>A0A1F6CHY9</accession>
<name>A0A1F6CHY9_HANXR</name>
<dbReference type="EMBL" id="MFKF01000242">
    <property type="protein sequence ID" value="OGG48863.1"/>
    <property type="molecule type" value="Genomic_DNA"/>
</dbReference>
<dbReference type="AlphaFoldDB" id="A0A1F6CHY9"/>
<organism evidence="1 2">
    <name type="scientific">Handelsmanbacteria sp. (strain RIFCSPLOWO2_12_FULL_64_10)</name>
    <dbReference type="NCBI Taxonomy" id="1817868"/>
    <lineage>
        <taxon>Bacteria</taxon>
        <taxon>Candidatus Handelsmaniibacteriota</taxon>
    </lineage>
</organism>
<proteinExistence type="predicted"/>
<protein>
    <submittedName>
        <fullName evidence="1">Uncharacterized protein</fullName>
    </submittedName>
</protein>
<comment type="caution">
    <text evidence="1">The sequence shown here is derived from an EMBL/GenBank/DDBJ whole genome shotgun (WGS) entry which is preliminary data.</text>
</comment>